<dbReference type="PANTHER" id="PTHR34180">
    <property type="entry name" value="PEPTIDASE C45"/>
    <property type="match status" value="1"/>
</dbReference>
<dbReference type="Gene3D" id="3.60.60.10">
    <property type="entry name" value="Penicillin V Acylase, Chain A"/>
    <property type="match status" value="1"/>
</dbReference>
<dbReference type="PANTHER" id="PTHR34180:SF1">
    <property type="entry name" value="BETA-ALANYL-DOPAMINE_CARCININE HYDROLASE"/>
    <property type="match status" value="1"/>
</dbReference>
<organism evidence="1 2">
    <name type="scientific">Candidatus Magasanikbacteria bacterium RIFOXYD1_FULL_40_23</name>
    <dbReference type="NCBI Taxonomy" id="1798705"/>
    <lineage>
        <taxon>Bacteria</taxon>
        <taxon>Candidatus Magasanikiibacteriota</taxon>
    </lineage>
</organism>
<dbReference type="EMBL" id="MFRA01000002">
    <property type="protein sequence ID" value="OGH93115.1"/>
    <property type="molecule type" value="Genomic_DNA"/>
</dbReference>
<gene>
    <name evidence="1" type="ORF">A2563_00305</name>
</gene>
<reference evidence="1 2" key="1">
    <citation type="journal article" date="2016" name="Nat. Commun.">
        <title>Thousands of microbial genomes shed light on interconnected biogeochemical processes in an aquifer system.</title>
        <authorList>
            <person name="Anantharaman K."/>
            <person name="Brown C.T."/>
            <person name="Hug L.A."/>
            <person name="Sharon I."/>
            <person name="Castelle C.J."/>
            <person name="Probst A.J."/>
            <person name="Thomas B.C."/>
            <person name="Singh A."/>
            <person name="Wilkins M.J."/>
            <person name="Karaoz U."/>
            <person name="Brodie E.L."/>
            <person name="Williams K.H."/>
            <person name="Hubbard S.S."/>
            <person name="Banfield J.F."/>
        </authorList>
    </citation>
    <scope>NUCLEOTIDE SEQUENCE [LARGE SCALE GENOMIC DNA]</scope>
</reference>
<sequence length="354" mass="39402">MRFVQARGSFYEVALQVGEECRSDIPEVYNRGMEYLLKHTMVGHGMQIEKRRSLIHDRAQFYLRKGEEIWKPSGIYLRAQAKGASVDESVIAVTSFTEEVSSEAGIIPPDKCSTWVGRFSDGAIRHVHNEDFEEHNRSNMVLLDVVFDGFLRSVGLTYSGQLFNLAGSLNAARIGITNNGFHPLAQPGWPKQVLHCRASLTQSMRGAKTWLSLQPNAVTTGYVVVCGRTGEAVSLMVSNLKTAKLEMDLLPIQDVFYCTNHVPPGRLGLHLPDPAIAASPNSFERYDVLANFKPNELPKNLQEGIYLFANHPVLFRKAGASVTLATVAMCATTGEFLVYDADPSAQKRYWPFYL</sequence>
<protein>
    <submittedName>
        <fullName evidence="1">Uncharacterized protein</fullName>
    </submittedName>
</protein>
<dbReference type="AlphaFoldDB" id="A0A1F6PAA6"/>
<evidence type="ECO:0000313" key="2">
    <source>
        <dbReference type="Proteomes" id="UP000176634"/>
    </source>
</evidence>
<name>A0A1F6PAA6_9BACT</name>
<dbReference type="Proteomes" id="UP000176634">
    <property type="component" value="Unassembled WGS sequence"/>
</dbReference>
<dbReference type="InterPro" id="IPR047801">
    <property type="entry name" value="Peptidase_C45"/>
</dbReference>
<proteinExistence type="predicted"/>
<accession>A0A1F6PAA6</accession>
<evidence type="ECO:0000313" key="1">
    <source>
        <dbReference type="EMBL" id="OGH93115.1"/>
    </source>
</evidence>
<comment type="caution">
    <text evidence="1">The sequence shown here is derived from an EMBL/GenBank/DDBJ whole genome shotgun (WGS) entry which is preliminary data.</text>
</comment>